<dbReference type="InParanoid" id="E4WT93"/>
<dbReference type="EMBL" id="FN653016">
    <property type="protein sequence ID" value="CBY06912.1"/>
    <property type="molecule type" value="Genomic_DNA"/>
</dbReference>
<dbReference type="AlphaFoldDB" id="E4WT93"/>
<keyword evidence="2" id="KW-1185">Reference proteome</keyword>
<gene>
    <name evidence="1" type="ORF">GSOID_T00005984001</name>
</gene>
<sequence>MKSSSERVGNLILRALSIEKKTFLENAIRDLTTEIILQSQCLTRRYNKKIVFTIVVGAAAVGKKRLIRERDLLLKRARKNFEKGKFLTTRKEQRWERTSQNLIRRPSTNFLKKQSSRPKKFVTGMMASSRIVRLAN</sequence>
<evidence type="ECO:0000313" key="1">
    <source>
        <dbReference type="EMBL" id="CBY06912.1"/>
    </source>
</evidence>
<accession>E4WT93</accession>
<name>E4WT93_OIKDI</name>
<evidence type="ECO:0000313" key="2">
    <source>
        <dbReference type="Proteomes" id="UP000001307"/>
    </source>
</evidence>
<dbReference type="Proteomes" id="UP000001307">
    <property type="component" value="Unassembled WGS sequence"/>
</dbReference>
<organism evidence="1">
    <name type="scientific">Oikopleura dioica</name>
    <name type="common">Tunicate</name>
    <dbReference type="NCBI Taxonomy" id="34765"/>
    <lineage>
        <taxon>Eukaryota</taxon>
        <taxon>Metazoa</taxon>
        <taxon>Chordata</taxon>
        <taxon>Tunicata</taxon>
        <taxon>Appendicularia</taxon>
        <taxon>Copelata</taxon>
        <taxon>Oikopleuridae</taxon>
        <taxon>Oikopleura</taxon>
    </lineage>
</organism>
<protein>
    <submittedName>
        <fullName evidence="1">Uncharacterized protein</fullName>
    </submittedName>
</protein>
<reference evidence="1" key="1">
    <citation type="journal article" date="2010" name="Science">
        <title>Plasticity of animal genome architecture unmasked by rapid evolution of a pelagic tunicate.</title>
        <authorList>
            <person name="Denoeud F."/>
            <person name="Henriet S."/>
            <person name="Mungpakdee S."/>
            <person name="Aury J.M."/>
            <person name="Da Silva C."/>
            <person name="Brinkmann H."/>
            <person name="Mikhaleva J."/>
            <person name="Olsen L.C."/>
            <person name="Jubin C."/>
            <person name="Canestro C."/>
            <person name="Bouquet J.M."/>
            <person name="Danks G."/>
            <person name="Poulain J."/>
            <person name="Campsteijn C."/>
            <person name="Adamski M."/>
            <person name="Cross I."/>
            <person name="Yadetie F."/>
            <person name="Muffato M."/>
            <person name="Louis A."/>
            <person name="Butcher S."/>
            <person name="Tsagkogeorga G."/>
            <person name="Konrad A."/>
            <person name="Singh S."/>
            <person name="Jensen M.F."/>
            <person name="Cong E.H."/>
            <person name="Eikeseth-Otteraa H."/>
            <person name="Noel B."/>
            <person name="Anthouard V."/>
            <person name="Porcel B.M."/>
            <person name="Kachouri-Lafond R."/>
            <person name="Nishino A."/>
            <person name="Ugolini M."/>
            <person name="Chourrout P."/>
            <person name="Nishida H."/>
            <person name="Aasland R."/>
            <person name="Huzurbazar S."/>
            <person name="Westhof E."/>
            <person name="Delsuc F."/>
            <person name="Lehrach H."/>
            <person name="Reinhardt R."/>
            <person name="Weissenbach J."/>
            <person name="Roy S.W."/>
            <person name="Artiguenave F."/>
            <person name="Postlethwait J.H."/>
            <person name="Manak J.R."/>
            <person name="Thompson E.M."/>
            <person name="Jaillon O."/>
            <person name="Du Pasquier L."/>
            <person name="Boudinot P."/>
            <person name="Liberles D.A."/>
            <person name="Volff J.N."/>
            <person name="Philippe H."/>
            <person name="Lenhard B."/>
            <person name="Roest Crollius H."/>
            <person name="Wincker P."/>
            <person name="Chourrout D."/>
        </authorList>
    </citation>
    <scope>NUCLEOTIDE SEQUENCE [LARGE SCALE GENOMIC DNA]</scope>
</reference>
<proteinExistence type="predicted"/>